<dbReference type="GO" id="GO:0018580">
    <property type="term" value="F:nitronate monooxygenase activity"/>
    <property type="evidence" value="ECO:0007669"/>
    <property type="project" value="InterPro"/>
</dbReference>
<evidence type="ECO:0000256" key="4">
    <source>
        <dbReference type="ARBA" id="ARBA00022643"/>
    </source>
</evidence>
<dbReference type="AlphaFoldDB" id="A0A0C1TXZ8"/>
<reference evidence="6 7" key="1">
    <citation type="journal article" date="2015" name="Infect. Genet. Evol.">
        <title>Genomic sequences of six botulinum neurotoxin-producing strains representing three clostridial species illustrate the mobility and diversity of botulinum neurotoxin genes.</title>
        <authorList>
            <person name="Smith T.J."/>
            <person name="Hill K.K."/>
            <person name="Xie G."/>
            <person name="Foley B.T."/>
            <person name="Williamson C.H."/>
            <person name="Foster J.T."/>
            <person name="Johnson S.L."/>
            <person name="Chertkov O."/>
            <person name="Teshima H."/>
            <person name="Gibbons H.S."/>
            <person name="Johnsky L.A."/>
            <person name="Karavis M.A."/>
            <person name="Smith L.A."/>
        </authorList>
    </citation>
    <scope>NUCLEOTIDE SEQUENCE [LARGE SCALE GENOMIC DNA]</scope>
    <source>
        <strain evidence="6 7">CDC 2741</strain>
    </source>
</reference>
<evidence type="ECO:0000313" key="7">
    <source>
        <dbReference type="Proteomes" id="UP000031366"/>
    </source>
</evidence>
<dbReference type="Pfam" id="PF03060">
    <property type="entry name" value="NMO"/>
    <property type="match status" value="1"/>
</dbReference>
<dbReference type="SUPFAM" id="SSF51412">
    <property type="entry name" value="Inosine monophosphate dehydrogenase (IMPDH)"/>
    <property type="match status" value="1"/>
</dbReference>
<accession>A0A0C1TXZ8</accession>
<keyword evidence="7" id="KW-1185">Reference proteome</keyword>
<dbReference type="RefSeq" id="WP_039635452.1">
    <property type="nucleotide sequence ID" value="NZ_AYSO01000019.1"/>
</dbReference>
<dbReference type="STRING" id="29341.RSJ17_20190"/>
<gene>
    <name evidence="6" type="ORF">U732_2813</name>
</gene>
<sequence length="358" mass="38800">MDIKPLKIGDLEARLPIIQGGMGVGISLSNLASAVANCGGIGIISAAQIGYDEEDFETNAFEANLKALRKHIKLAKAKAPKGIIGVNLMVAMKNYEEYALESIKSGVDLIISGAGLPTALPKIVKGYKTKIAPIVSSLKAASVILKIWDKKHNVAPDMIIVEGPKAGGHLGFYKEDMEKEECSLESVVPQIIEAVKPYEEKYDKNIPIIAAGGIYDGFDIAKFLKLGAQGVQMGTRFVATEECDAHINFKKAYINSDKDDISLVKSPVGMPGRAILNNFTKTVECEKQKIDKCYNCLIPCNPKETPYCITTALINAAKGNMENALIFAGENAYKVNKILPVRELMYALEGEIMISIDD</sequence>
<dbReference type="PANTHER" id="PTHR32332:SF18">
    <property type="entry name" value="2-NITROPROPANE DIOXYGENASE"/>
    <property type="match status" value="1"/>
</dbReference>
<dbReference type="Gene3D" id="3.20.20.70">
    <property type="entry name" value="Aldolase class I"/>
    <property type="match status" value="1"/>
</dbReference>
<keyword evidence="3" id="KW-0285">Flavoprotein</keyword>
<dbReference type="Proteomes" id="UP000031366">
    <property type="component" value="Unassembled WGS sequence"/>
</dbReference>
<proteinExistence type="predicted"/>
<evidence type="ECO:0000256" key="3">
    <source>
        <dbReference type="ARBA" id="ARBA00022630"/>
    </source>
</evidence>
<keyword evidence="5" id="KW-0560">Oxidoreductase</keyword>
<dbReference type="InterPro" id="IPR013785">
    <property type="entry name" value="Aldolase_TIM"/>
</dbReference>
<dbReference type="EMBL" id="AYSO01000019">
    <property type="protein sequence ID" value="KIE45579.1"/>
    <property type="molecule type" value="Genomic_DNA"/>
</dbReference>
<dbReference type="PANTHER" id="PTHR32332">
    <property type="entry name" value="2-NITROPROPANE DIOXYGENASE"/>
    <property type="match status" value="1"/>
</dbReference>
<comment type="caution">
    <text evidence="6">The sequence shown here is derived from an EMBL/GenBank/DDBJ whole genome shotgun (WGS) entry which is preliminary data.</text>
</comment>
<comment type="function">
    <text evidence="1">Nitronate monooxygenase that uses molecular oxygen to catalyze the oxidative denitrification of alkyl nitronates. Acts on propionate 3-nitronate (P3N), the presumed physiological substrate. Probably functions in the detoxification of P3N, a metabolic poison produced by plants and fungi as a defense mechanism.</text>
</comment>
<evidence type="ECO:0000313" key="6">
    <source>
        <dbReference type="EMBL" id="KIE45579.1"/>
    </source>
</evidence>
<dbReference type="OrthoDB" id="9778912at2"/>
<keyword evidence="4" id="KW-0288">FMN</keyword>
<organism evidence="6 7">
    <name type="scientific">Clostridium argentinense CDC 2741</name>
    <dbReference type="NCBI Taxonomy" id="1418104"/>
    <lineage>
        <taxon>Bacteria</taxon>
        <taxon>Bacillati</taxon>
        <taxon>Bacillota</taxon>
        <taxon>Clostridia</taxon>
        <taxon>Eubacteriales</taxon>
        <taxon>Clostridiaceae</taxon>
        <taxon>Clostridium</taxon>
    </lineage>
</organism>
<evidence type="ECO:0000256" key="1">
    <source>
        <dbReference type="ARBA" id="ARBA00003535"/>
    </source>
</evidence>
<dbReference type="CDD" id="cd04730">
    <property type="entry name" value="NPD_like"/>
    <property type="match status" value="1"/>
</dbReference>
<protein>
    <recommendedName>
        <fullName evidence="2">Probable nitronate monooxygenase</fullName>
    </recommendedName>
</protein>
<dbReference type="InterPro" id="IPR004136">
    <property type="entry name" value="NMO"/>
</dbReference>
<evidence type="ECO:0000256" key="5">
    <source>
        <dbReference type="ARBA" id="ARBA00023002"/>
    </source>
</evidence>
<evidence type="ECO:0000256" key="2">
    <source>
        <dbReference type="ARBA" id="ARBA00013457"/>
    </source>
</evidence>
<name>A0A0C1TXZ8_9CLOT</name>